<feature type="chain" id="PRO_5020191658" evidence="1">
    <location>
        <begin position="23"/>
        <end position="171"/>
    </location>
</feature>
<proteinExistence type="predicted"/>
<dbReference type="AlphaFoldDB" id="A0A4U0QYH4"/>
<accession>A0A4U0QYH4</accession>
<dbReference type="RefSeq" id="WP_136854989.1">
    <property type="nucleotide sequence ID" value="NZ_SUNH01000003.1"/>
</dbReference>
<evidence type="ECO:0000313" key="2">
    <source>
        <dbReference type="EMBL" id="TJZ87385.1"/>
    </source>
</evidence>
<keyword evidence="3" id="KW-1185">Reference proteome</keyword>
<comment type="caution">
    <text evidence="2">The sequence shown here is derived from an EMBL/GenBank/DDBJ whole genome shotgun (WGS) entry which is preliminary data.</text>
</comment>
<feature type="signal peptide" evidence="1">
    <location>
        <begin position="1"/>
        <end position="22"/>
    </location>
</feature>
<name>A0A4U0QYH4_9RHOB</name>
<dbReference type="EMBL" id="SUNH01000003">
    <property type="protein sequence ID" value="TJZ87385.1"/>
    <property type="molecule type" value="Genomic_DNA"/>
</dbReference>
<evidence type="ECO:0000313" key="3">
    <source>
        <dbReference type="Proteomes" id="UP000306223"/>
    </source>
</evidence>
<sequence length="171" mass="18464">MTRTGPISTLLLALLAPATALAQGAPPPGTATWFGIHYIDTSTEGAINGIRADETDRITMTEAYIAEDLAARGFDLTAPPPEAVAAILNPVHSNGADARIAREMGTDYVIAGEVQKVSNLIQSVNLHIRDAETGRTLRAGSVEIRGNTDDAFRRGYSYLLRNVIFREERKE</sequence>
<gene>
    <name evidence="2" type="ORF">FA740_01400</name>
</gene>
<keyword evidence="1" id="KW-0732">Signal</keyword>
<organism evidence="2 3">
    <name type="scientific">Paracoccus hibiscisoli</name>
    <dbReference type="NCBI Taxonomy" id="2023261"/>
    <lineage>
        <taxon>Bacteria</taxon>
        <taxon>Pseudomonadati</taxon>
        <taxon>Pseudomonadota</taxon>
        <taxon>Alphaproteobacteria</taxon>
        <taxon>Rhodobacterales</taxon>
        <taxon>Paracoccaceae</taxon>
        <taxon>Paracoccus</taxon>
    </lineage>
</organism>
<dbReference type="Pfam" id="PF11684">
    <property type="entry name" value="DUF3280"/>
    <property type="match status" value="1"/>
</dbReference>
<protein>
    <submittedName>
        <fullName evidence="2">DUF2380 domain-containing protein</fullName>
    </submittedName>
</protein>
<reference evidence="2 3" key="1">
    <citation type="submission" date="2019-04" db="EMBL/GenBank/DDBJ databases">
        <authorList>
            <person name="Li J."/>
        </authorList>
    </citation>
    <scope>NUCLEOTIDE SEQUENCE [LARGE SCALE GENOMIC DNA]</scope>
    <source>
        <strain evidence="2 3">CCTCC AB2016182</strain>
    </source>
</reference>
<dbReference type="InterPro" id="IPR021698">
    <property type="entry name" value="DUF3280"/>
</dbReference>
<dbReference type="Proteomes" id="UP000306223">
    <property type="component" value="Unassembled WGS sequence"/>
</dbReference>
<dbReference type="OrthoDB" id="8089716at2"/>
<evidence type="ECO:0000256" key="1">
    <source>
        <dbReference type="SAM" id="SignalP"/>
    </source>
</evidence>